<keyword evidence="6" id="KW-0479">Metal-binding</keyword>
<dbReference type="Proteomes" id="UP000887540">
    <property type="component" value="Unplaced"/>
</dbReference>
<dbReference type="Pfam" id="PF01532">
    <property type="entry name" value="Glyco_hydro_47"/>
    <property type="match status" value="1"/>
</dbReference>
<evidence type="ECO:0000256" key="5">
    <source>
        <dbReference type="PIRSR" id="PIRSR601382-1"/>
    </source>
</evidence>
<dbReference type="GO" id="GO:0005975">
    <property type="term" value="P:carbohydrate metabolic process"/>
    <property type="evidence" value="ECO:0007669"/>
    <property type="project" value="InterPro"/>
</dbReference>
<sequence>MPISCKPRIRGVTPNRGDIDDALGNFSLTLVDSLDTLIIVGEYDEFERAVRLVIENVRFDSDLVVSVFETNIRMVGGLISAHLMSVLLKNLQPGRLKWYEDELLKMATDLAERLLPAFNTTSGVPHPRINLKYGLTAHLKHQLDTCTACGGTMILEFSALSRLTGKPIFEEKAKKAMDFLWHQRNRGSDLMGTVLNIESGDWIRRDAGIGAGIDSYYEYLLKAYILLGEEDYLYRFNKHYDAVMRYLNKGPMFVDVHMHKPTVAARPYMDSLLAFWPGLQVLKGDLRSAIEMHEMLYHVVKKHKFLPEAFTHDLQVHWAQHPLRPEFIESTYVLYRATKDPHYLEVAKQVMDSLEENVRVPCGFAAVKDVRTMDHEDKMDSFVLAETFKYLYMIFAEPSDLLFDPDNYVLTTEAHFLPLSIGETEEDKLPRRMLIDPDEIIGGESELKFKSACPNLASEYRSPNELSHFGNSIRTDVQKLLGHMSSPGSHSSRNINDEGSCAKVNDRLRAWSFSATNADHLDQLRKMGIELEIQPDGRIQLTHSSHN</sequence>
<feature type="active site" description="Proton donor" evidence="5">
    <location>
        <position position="308"/>
    </location>
</feature>
<proteinExistence type="inferred from homology"/>
<keyword evidence="8" id="KW-1185">Reference proteome</keyword>
<evidence type="ECO:0000313" key="8">
    <source>
        <dbReference type="Proteomes" id="UP000887540"/>
    </source>
</evidence>
<organism evidence="8 9">
    <name type="scientific">Acrobeloides nanus</name>
    <dbReference type="NCBI Taxonomy" id="290746"/>
    <lineage>
        <taxon>Eukaryota</taxon>
        <taxon>Metazoa</taxon>
        <taxon>Ecdysozoa</taxon>
        <taxon>Nematoda</taxon>
        <taxon>Chromadorea</taxon>
        <taxon>Rhabditida</taxon>
        <taxon>Tylenchina</taxon>
        <taxon>Cephalobomorpha</taxon>
        <taxon>Cephaloboidea</taxon>
        <taxon>Cephalobidae</taxon>
        <taxon>Acrobeloides</taxon>
    </lineage>
</organism>
<dbReference type="GO" id="GO:0005509">
    <property type="term" value="F:calcium ion binding"/>
    <property type="evidence" value="ECO:0007669"/>
    <property type="project" value="InterPro"/>
</dbReference>
<name>A0A914E4D4_9BILA</name>
<dbReference type="GO" id="GO:1904380">
    <property type="term" value="P:endoplasmic reticulum mannose trimming"/>
    <property type="evidence" value="ECO:0007669"/>
    <property type="project" value="InterPro"/>
</dbReference>
<keyword evidence="4" id="KW-0325">Glycoprotein</keyword>
<feature type="active site" evidence="5">
    <location>
        <position position="326"/>
    </location>
</feature>
<dbReference type="InterPro" id="IPR044674">
    <property type="entry name" value="EDEM1/2/3"/>
</dbReference>
<dbReference type="GO" id="GO:0004571">
    <property type="term" value="F:mannosyl-oligosaccharide 1,2-alpha-mannosidase activity"/>
    <property type="evidence" value="ECO:0007669"/>
    <property type="project" value="InterPro"/>
</dbReference>
<evidence type="ECO:0000256" key="3">
    <source>
        <dbReference type="ARBA" id="ARBA00022824"/>
    </source>
</evidence>
<dbReference type="PRINTS" id="PR00747">
    <property type="entry name" value="GLYHDRLASE47"/>
</dbReference>
<evidence type="ECO:0000256" key="7">
    <source>
        <dbReference type="RuleBase" id="RU361193"/>
    </source>
</evidence>
<feature type="active site" description="Proton donor" evidence="5">
    <location>
        <position position="69"/>
    </location>
</feature>
<dbReference type="Gene3D" id="1.50.10.10">
    <property type="match status" value="1"/>
</dbReference>
<keyword evidence="3" id="KW-0256">Endoplasmic reticulum</keyword>
<keyword evidence="6" id="KW-0106">Calcium</keyword>
<keyword evidence="7" id="KW-0378">Hydrolase</keyword>
<feature type="active site" evidence="5">
    <location>
        <position position="214"/>
    </location>
</feature>
<reference evidence="9" key="1">
    <citation type="submission" date="2022-11" db="UniProtKB">
        <authorList>
            <consortium name="WormBaseParasite"/>
        </authorList>
    </citation>
    <scope>IDENTIFICATION</scope>
</reference>
<comment type="subcellular location">
    <subcellularLocation>
        <location evidence="1">Endoplasmic reticulum</location>
    </subcellularLocation>
</comment>
<evidence type="ECO:0000256" key="1">
    <source>
        <dbReference type="ARBA" id="ARBA00004240"/>
    </source>
</evidence>
<dbReference type="WBParaSite" id="ACRNAN_scaffold5441.g25370.t1">
    <property type="protein sequence ID" value="ACRNAN_scaffold5441.g25370.t1"/>
    <property type="gene ID" value="ACRNAN_scaffold5441.g25370"/>
</dbReference>
<comment type="cofactor">
    <cofactor evidence="6">
        <name>Ca(2+)</name>
        <dbReference type="ChEBI" id="CHEBI:29108"/>
    </cofactor>
</comment>
<evidence type="ECO:0000313" key="9">
    <source>
        <dbReference type="WBParaSite" id="ACRNAN_scaffold5441.g25370.t1"/>
    </source>
</evidence>
<protein>
    <recommendedName>
        <fullName evidence="7">alpha-1,2-Mannosidase</fullName>
        <ecNumber evidence="7">3.2.1.-</ecNumber>
    </recommendedName>
</protein>
<dbReference type="PANTHER" id="PTHR45679:SF2">
    <property type="entry name" value="ER DEGRADATION-ENHANCING ALPHA-MANNOSIDASE-LIKE PROTEIN 3"/>
    <property type="match status" value="1"/>
</dbReference>
<dbReference type="EC" id="3.2.1.-" evidence="7"/>
<dbReference type="AlphaFoldDB" id="A0A914E4D4"/>
<dbReference type="GO" id="GO:0016020">
    <property type="term" value="C:membrane"/>
    <property type="evidence" value="ECO:0007669"/>
    <property type="project" value="InterPro"/>
</dbReference>
<evidence type="ECO:0000256" key="4">
    <source>
        <dbReference type="ARBA" id="ARBA00023180"/>
    </source>
</evidence>
<evidence type="ECO:0000256" key="2">
    <source>
        <dbReference type="ARBA" id="ARBA00007658"/>
    </source>
</evidence>
<dbReference type="InterPro" id="IPR036026">
    <property type="entry name" value="Seven-hairpin_glycosidases"/>
</dbReference>
<dbReference type="InterPro" id="IPR012341">
    <property type="entry name" value="6hp_glycosidase-like_sf"/>
</dbReference>
<feature type="binding site" evidence="6">
    <location>
        <position position="412"/>
    </location>
    <ligand>
        <name>Ca(2+)</name>
        <dbReference type="ChEBI" id="CHEBI:29108"/>
    </ligand>
</feature>
<keyword evidence="7" id="KW-0326">Glycosidase</keyword>
<dbReference type="SUPFAM" id="SSF48225">
    <property type="entry name" value="Seven-hairpin glycosidases"/>
    <property type="match status" value="1"/>
</dbReference>
<evidence type="ECO:0000256" key="6">
    <source>
        <dbReference type="PIRSR" id="PIRSR601382-2"/>
    </source>
</evidence>
<dbReference type="GO" id="GO:0044322">
    <property type="term" value="C:endoplasmic reticulum quality control compartment"/>
    <property type="evidence" value="ECO:0007669"/>
    <property type="project" value="GOC"/>
</dbReference>
<dbReference type="PANTHER" id="PTHR45679">
    <property type="entry name" value="ER DEGRADATION-ENHANCING ALPHA-MANNOSIDASE-LIKE PROTEIN 2"/>
    <property type="match status" value="1"/>
</dbReference>
<comment type="similarity">
    <text evidence="2 7">Belongs to the glycosyl hydrolase 47 family.</text>
</comment>
<dbReference type="InterPro" id="IPR001382">
    <property type="entry name" value="Glyco_hydro_47"/>
</dbReference>
<accession>A0A914E4D4</accession>